<proteinExistence type="predicted"/>
<dbReference type="Proteomes" id="UP001160483">
    <property type="component" value="Unassembled WGS sequence"/>
</dbReference>
<sequence length="147" mass="16559">MGRSESLDDPAYAPPNQAHRNRSRFLACRQGKRELESYVQELRTLIAVMVIDPIPGTVTVTVFMEGLRVGVARTEVFRVNPPSFEETFGVVWNAETNFKAARPALITTRLMGLFPWTVVKCWMKKLSFKLRSSKLCADVISARAQAI</sequence>
<reference evidence="1" key="1">
    <citation type="submission" date="2021-11" db="EMBL/GenBank/DDBJ databases">
        <authorList>
            <person name="Islam A."/>
            <person name="Islam S."/>
            <person name="Flora M.S."/>
            <person name="Rahman M."/>
            <person name="Ziaur R.M."/>
            <person name="Epstein J.H."/>
            <person name="Hassan M."/>
            <person name="Klassen M."/>
            <person name="Woodard K."/>
            <person name="Webb A."/>
            <person name="Webby R.J."/>
            <person name="El Zowalaty M.E."/>
        </authorList>
    </citation>
    <scope>NUCLEOTIDE SEQUENCE</scope>
    <source>
        <strain evidence="1">Pbs3</strain>
    </source>
</reference>
<protein>
    <recommendedName>
        <fullName evidence="3">Retrotransposon gag domain-containing protein</fullName>
    </recommendedName>
</protein>
<dbReference type="EMBL" id="CAKKTJ010000212">
    <property type="protein sequence ID" value="CAH0478049.1"/>
    <property type="molecule type" value="Genomic_DNA"/>
</dbReference>
<accession>A0AAU9L015</accession>
<organism evidence="1 2">
    <name type="scientific">Peronospora belbahrii</name>
    <dbReference type="NCBI Taxonomy" id="622444"/>
    <lineage>
        <taxon>Eukaryota</taxon>
        <taxon>Sar</taxon>
        <taxon>Stramenopiles</taxon>
        <taxon>Oomycota</taxon>
        <taxon>Peronosporomycetes</taxon>
        <taxon>Peronosporales</taxon>
        <taxon>Peronosporaceae</taxon>
        <taxon>Peronospora</taxon>
    </lineage>
</organism>
<evidence type="ECO:0000313" key="1">
    <source>
        <dbReference type="EMBL" id="CAH0478049.1"/>
    </source>
</evidence>
<comment type="caution">
    <text evidence="1">The sequence shown here is derived from an EMBL/GenBank/DDBJ whole genome shotgun (WGS) entry which is preliminary data.</text>
</comment>
<evidence type="ECO:0008006" key="3">
    <source>
        <dbReference type="Google" id="ProtNLM"/>
    </source>
</evidence>
<evidence type="ECO:0000313" key="2">
    <source>
        <dbReference type="Proteomes" id="UP001160483"/>
    </source>
</evidence>
<name>A0AAU9L015_9STRA</name>
<gene>
    <name evidence="1" type="ORF">PBS003_LOCUS4766</name>
</gene>
<dbReference type="AlphaFoldDB" id="A0AAU9L015"/>